<protein>
    <submittedName>
        <fullName evidence="1">Uncharacterized protein</fullName>
    </submittedName>
</protein>
<proteinExistence type="predicted"/>
<accession>A0ACC8ENI3</accession>
<evidence type="ECO:0000313" key="1">
    <source>
        <dbReference type="EMBL" id="OCK87905.1"/>
    </source>
</evidence>
<evidence type="ECO:0000313" key="2">
    <source>
        <dbReference type="Proteomes" id="UP000250078"/>
    </source>
</evidence>
<sequence length="303" mass="34723">MRRFHRLAAALFTILVLVLVFRDSDRISTTSKSTISAAPTDLRQKSEHDGEVESSVTSSPVVPITTSTPAAEKAIVMGKLSNEDTSWVHEELPDWETHIYMVDNQSASLHTAANKGREAMPYLTFIVDHYRNLPKTIAFLHNHRGGFPEAWHNDAPDYLAKNMLDRLKIDYVQESGYVNLRCIHIPGCPDEVQMFRNPPEGHRTVEHNMLGPWQLFFSNTEPPPVIAAPCCAQFAVSRNQVLKRPLDDYEMYRKWLLETQLDDDTSGRVFEYLWHVIFGKEPVFCPDIEECWCKVFDRCDEVA</sequence>
<reference evidence="1 2" key="1">
    <citation type="journal article" date="2016" name="Nat. Commun.">
        <title>Ectomycorrhizal ecology is imprinted in the genome of the dominant symbiotic fungus Cenococcum geophilum.</title>
        <authorList>
            <consortium name="DOE Joint Genome Institute"/>
            <person name="Peter M."/>
            <person name="Kohler A."/>
            <person name="Ohm R.A."/>
            <person name="Kuo A."/>
            <person name="Krutzmann J."/>
            <person name="Morin E."/>
            <person name="Arend M."/>
            <person name="Barry K.W."/>
            <person name="Binder M."/>
            <person name="Choi C."/>
            <person name="Clum A."/>
            <person name="Copeland A."/>
            <person name="Grisel N."/>
            <person name="Haridas S."/>
            <person name="Kipfer T."/>
            <person name="LaButti K."/>
            <person name="Lindquist E."/>
            <person name="Lipzen A."/>
            <person name="Maire R."/>
            <person name="Meier B."/>
            <person name="Mihaltcheva S."/>
            <person name="Molinier V."/>
            <person name="Murat C."/>
            <person name="Poggeler S."/>
            <person name="Quandt C.A."/>
            <person name="Sperisen C."/>
            <person name="Tritt A."/>
            <person name="Tisserant E."/>
            <person name="Crous P.W."/>
            <person name="Henrissat B."/>
            <person name="Nehls U."/>
            <person name="Egli S."/>
            <person name="Spatafora J.W."/>
            <person name="Grigoriev I.V."/>
            <person name="Martin F.M."/>
        </authorList>
    </citation>
    <scope>NUCLEOTIDE SEQUENCE [LARGE SCALE GENOMIC DNA]</scope>
    <source>
        <strain evidence="1 2">1.58</strain>
    </source>
</reference>
<dbReference type="EMBL" id="KV748253">
    <property type="protein sequence ID" value="OCK87905.1"/>
    <property type="molecule type" value="Genomic_DNA"/>
</dbReference>
<dbReference type="Proteomes" id="UP000250078">
    <property type="component" value="Unassembled WGS sequence"/>
</dbReference>
<organism evidence="1 2">
    <name type="scientific">Cenococcum geophilum 1.58</name>
    <dbReference type="NCBI Taxonomy" id="794803"/>
    <lineage>
        <taxon>Eukaryota</taxon>
        <taxon>Fungi</taxon>
        <taxon>Dikarya</taxon>
        <taxon>Ascomycota</taxon>
        <taxon>Pezizomycotina</taxon>
        <taxon>Dothideomycetes</taxon>
        <taxon>Pleosporomycetidae</taxon>
        <taxon>Gloniales</taxon>
        <taxon>Gloniaceae</taxon>
        <taxon>Cenococcum</taxon>
    </lineage>
</organism>
<keyword evidence="2" id="KW-1185">Reference proteome</keyword>
<gene>
    <name evidence="1" type="ORF">K441DRAFT_592013</name>
</gene>
<name>A0ACC8ENI3_9PEZI</name>